<dbReference type="PANTHER" id="PTHR43342">
    <property type="entry name" value="NADH-QUINONE OXIDOREDUCTASE, E SUBUNIT"/>
    <property type="match status" value="1"/>
</dbReference>
<dbReference type="Pfam" id="PF01257">
    <property type="entry name" value="2Fe-2S_thioredx"/>
    <property type="match status" value="1"/>
</dbReference>
<evidence type="ECO:0000313" key="8">
    <source>
        <dbReference type="EMBL" id="GAG59672.1"/>
    </source>
</evidence>
<sequence length="255" mass="29906">MERIGLISKSNIENIKSRYKLNNIRTSKTYRNFQDTKQDNFSVRKIHKTDSQDDYNLLSFSNMGSDSEYFKDAERIKKLEKQMSIWLKDLNKLKREKEITLEDMIKDLTKIDEIIKSHGYNRSNLIQMLLDIQKECNWLPKHVLFYISDKLEIPLTNIYNIASFYKHFNLEPQGKYNILVCMGTACYIRGAMNLLQRIVNVLEVKPGDTTSDYRFTLDTVNCLGACALGPVMMVDDKYYTNPSTKKLKKIFSKFN</sequence>
<dbReference type="InterPro" id="IPR036249">
    <property type="entry name" value="Thioredoxin-like_sf"/>
</dbReference>
<dbReference type="EMBL" id="BART01002315">
    <property type="protein sequence ID" value="GAG59672.1"/>
    <property type="molecule type" value="Genomic_DNA"/>
</dbReference>
<keyword evidence="4" id="KW-0408">Iron</keyword>
<evidence type="ECO:0000256" key="2">
    <source>
        <dbReference type="ARBA" id="ARBA00022714"/>
    </source>
</evidence>
<protein>
    <submittedName>
        <fullName evidence="8">Uncharacterized protein</fullName>
    </submittedName>
</protein>
<organism evidence="8">
    <name type="scientific">marine sediment metagenome</name>
    <dbReference type="NCBI Taxonomy" id="412755"/>
    <lineage>
        <taxon>unclassified sequences</taxon>
        <taxon>metagenomes</taxon>
        <taxon>ecological metagenomes</taxon>
    </lineage>
</organism>
<name>X0ZNM2_9ZZZZ</name>
<evidence type="ECO:0000256" key="1">
    <source>
        <dbReference type="ARBA" id="ARBA00010643"/>
    </source>
</evidence>
<dbReference type="GO" id="GO:0016491">
    <property type="term" value="F:oxidoreductase activity"/>
    <property type="evidence" value="ECO:0007669"/>
    <property type="project" value="InterPro"/>
</dbReference>
<dbReference type="CDD" id="cd03064">
    <property type="entry name" value="TRX_Fd_NuoE"/>
    <property type="match status" value="1"/>
</dbReference>
<keyword evidence="5" id="KW-0411">Iron-sulfur</keyword>
<keyword evidence="2" id="KW-0001">2Fe-2S</keyword>
<dbReference type="Gene3D" id="1.10.10.1590">
    <property type="entry name" value="NADH-quinone oxidoreductase subunit E"/>
    <property type="match status" value="1"/>
</dbReference>
<evidence type="ECO:0000256" key="4">
    <source>
        <dbReference type="ARBA" id="ARBA00023004"/>
    </source>
</evidence>
<dbReference type="InterPro" id="IPR028431">
    <property type="entry name" value="NADP_DH_HndA-like"/>
</dbReference>
<keyword evidence="3" id="KW-0479">Metal-binding</keyword>
<dbReference type="AlphaFoldDB" id="X0ZNM2"/>
<comment type="similarity">
    <text evidence="1">Belongs to the complex I 24 kDa subunit family.</text>
</comment>
<feature type="coiled-coil region" evidence="7">
    <location>
        <begin position="76"/>
        <end position="107"/>
    </location>
</feature>
<comment type="caution">
    <text evidence="8">The sequence shown here is derived from an EMBL/GenBank/DDBJ whole genome shotgun (WGS) entry which is preliminary data.</text>
</comment>
<evidence type="ECO:0000256" key="3">
    <source>
        <dbReference type="ARBA" id="ARBA00022723"/>
    </source>
</evidence>
<dbReference type="PROSITE" id="PS01099">
    <property type="entry name" value="COMPLEX1_24K"/>
    <property type="match status" value="1"/>
</dbReference>
<dbReference type="InterPro" id="IPR041921">
    <property type="entry name" value="NuoE_N"/>
</dbReference>
<dbReference type="SUPFAM" id="SSF52833">
    <property type="entry name" value="Thioredoxin-like"/>
    <property type="match status" value="1"/>
</dbReference>
<dbReference type="FunFam" id="3.40.30.10:FF:000015">
    <property type="entry name" value="NADH-quinone oxidoreductase subunit E"/>
    <property type="match status" value="1"/>
</dbReference>
<dbReference type="GO" id="GO:0051537">
    <property type="term" value="F:2 iron, 2 sulfur cluster binding"/>
    <property type="evidence" value="ECO:0007669"/>
    <property type="project" value="UniProtKB-KW"/>
</dbReference>
<gene>
    <name evidence="8" type="ORF">S01H4_07169</name>
</gene>
<dbReference type="Gene3D" id="3.40.30.10">
    <property type="entry name" value="Glutaredoxin"/>
    <property type="match status" value="1"/>
</dbReference>
<evidence type="ECO:0000256" key="6">
    <source>
        <dbReference type="ARBA" id="ARBA00034078"/>
    </source>
</evidence>
<comment type="cofactor">
    <cofactor evidence="6">
        <name>[2Fe-2S] cluster</name>
        <dbReference type="ChEBI" id="CHEBI:190135"/>
    </cofactor>
</comment>
<reference evidence="8" key="1">
    <citation type="journal article" date="2014" name="Front. Microbiol.">
        <title>High frequency of phylogenetically diverse reductive dehalogenase-homologous genes in deep subseafloor sedimentary metagenomes.</title>
        <authorList>
            <person name="Kawai M."/>
            <person name="Futagami T."/>
            <person name="Toyoda A."/>
            <person name="Takaki Y."/>
            <person name="Nishi S."/>
            <person name="Hori S."/>
            <person name="Arai W."/>
            <person name="Tsubouchi T."/>
            <person name="Morono Y."/>
            <person name="Uchiyama I."/>
            <person name="Ito T."/>
            <person name="Fujiyama A."/>
            <person name="Inagaki F."/>
            <person name="Takami H."/>
        </authorList>
    </citation>
    <scope>NUCLEOTIDE SEQUENCE</scope>
    <source>
        <strain evidence="8">Expedition CK06-06</strain>
    </source>
</reference>
<dbReference type="GO" id="GO:0046872">
    <property type="term" value="F:metal ion binding"/>
    <property type="evidence" value="ECO:0007669"/>
    <property type="project" value="UniProtKB-KW"/>
</dbReference>
<keyword evidence="7" id="KW-0175">Coiled coil</keyword>
<dbReference type="InterPro" id="IPR042128">
    <property type="entry name" value="NuoE_dom"/>
</dbReference>
<dbReference type="PANTHER" id="PTHR43342:SF1">
    <property type="entry name" value="BIFURCATING [FEFE] HYDROGENASE GAMMA SUBUNIT"/>
    <property type="match status" value="1"/>
</dbReference>
<accession>X0ZNM2</accession>
<dbReference type="InterPro" id="IPR002023">
    <property type="entry name" value="NuoE-like"/>
</dbReference>
<proteinExistence type="inferred from homology"/>
<evidence type="ECO:0000256" key="7">
    <source>
        <dbReference type="SAM" id="Coils"/>
    </source>
</evidence>
<evidence type="ECO:0000256" key="5">
    <source>
        <dbReference type="ARBA" id="ARBA00023014"/>
    </source>
</evidence>